<organism evidence="1 2">
    <name type="scientific">Stereocaulon virgatum</name>
    <dbReference type="NCBI Taxonomy" id="373712"/>
    <lineage>
        <taxon>Eukaryota</taxon>
        <taxon>Fungi</taxon>
        <taxon>Dikarya</taxon>
        <taxon>Ascomycota</taxon>
        <taxon>Pezizomycotina</taxon>
        <taxon>Lecanoromycetes</taxon>
        <taxon>OSLEUM clade</taxon>
        <taxon>Lecanoromycetidae</taxon>
        <taxon>Lecanorales</taxon>
        <taxon>Lecanorineae</taxon>
        <taxon>Stereocaulaceae</taxon>
        <taxon>Stereocaulon</taxon>
    </lineage>
</organism>
<sequence>MHGRSIQVKGDTSQPKARVALGSGVRAVQDTTARYHSKIPQQDTTARYHIPYDNMIHGPADRRIEDVDHSIITLRADLGIPETGSW</sequence>
<comment type="caution">
    <text evidence="1">The sequence shown here is derived from an EMBL/GenBank/DDBJ whole genome shotgun (WGS) entry which is preliminary data.</text>
</comment>
<gene>
    <name evidence="1" type="ORF">N7G274_009565</name>
</gene>
<dbReference type="Proteomes" id="UP001590950">
    <property type="component" value="Unassembled WGS sequence"/>
</dbReference>
<keyword evidence="2" id="KW-1185">Reference proteome</keyword>
<name>A0ABR3ZXY1_9LECA</name>
<protein>
    <submittedName>
        <fullName evidence="1">Uncharacterized protein</fullName>
    </submittedName>
</protein>
<dbReference type="EMBL" id="JBEFKJ010000038">
    <property type="protein sequence ID" value="KAL2037620.1"/>
    <property type="molecule type" value="Genomic_DNA"/>
</dbReference>
<accession>A0ABR3ZXY1</accession>
<evidence type="ECO:0000313" key="1">
    <source>
        <dbReference type="EMBL" id="KAL2037620.1"/>
    </source>
</evidence>
<evidence type="ECO:0000313" key="2">
    <source>
        <dbReference type="Proteomes" id="UP001590950"/>
    </source>
</evidence>
<proteinExistence type="predicted"/>
<reference evidence="1 2" key="1">
    <citation type="submission" date="2024-09" db="EMBL/GenBank/DDBJ databases">
        <title>Rethinking Asexuality: The Enigmatic Case of Functional Sexual Genes in Lepraria (Stereocaulaceae).</title>
        <authorList>
            <person name="Doellman M."/>
            <person name="Sun Y."/>
            <person name="Barcenas-Pena A."/>
            <person name="Lumbsch H.T."/>
            <person name="Grewe F."/>
        </authorList>
    </citation>
    <scope>NUCLEOTIDE SEQUENCE [LARGE SCALE GENOMIC DNA]</scope>
    <source>
        <strain evidence="1 2">Mercado 3170</strain>
    </source>
</reference>